<dbReference type="EMBL" id="BARV01028875">
    <property type="protein sequence ID" value="GAI38534.1"/>
    <property type="molecule type" value="Genomic_DNA"/>
</dbReference>
<comment type="caution">
    <text evidence="2">The sequence shown here is derived from an EMBL/GenBank/DDBJ whole genome shotgun (WGS) entry which is preliminary data.</text>
</comment>
<evidence type="ECO:0000313" key="2">
    <source>
        <dbReference type="EMBL" id="GAI38534.1"/>
    </source>
</evidence>
<evidence type="ECO:0000259" key="1">
    <source>
        <dbReference type="Pfam" id="PF22090"/>
    </source>
</evidence>
<accession>X1Q5K4</accession>
<gene>
    <name evidence="2" type="ORF">S06H3_46133</name>
</gene>
<proteinExistence type="predicted"/>
<dbReference type="Pfam" id="PF22090">
    <property type="entry name" value="Gins51_C"/>
    <property type="match status" value="1"/>
</dbReference>
<dbReference type="InterPro" id="IPR054314">
    <property type="entry name" value="Gins51_C"/>
</dbReference>
<dbReference type="Gene3D" id="1.20.58.1030">
    <property type="match status" value="1"/>
</dbReference>
<protein>
    <recommendedName>
        <fullName evidence="1">Gins51 C-terminal domain-containing protein</fullName>
    </recommendedName>
</protein>
<name>X1Q5K4_9ZZZZ</name>
<sequence>MREVYSKLLDAWKKEVKFNDLQALPEGFYAEMVGYVSQLREQTRMIDKTSLKGRISVKEKDNAEKLLREISNLRLRKIVLAELDRVALAGSALTREEKNLLADLRSVLTGHESKLKSILMGRVPQVDAKPPPRTGLKVVRFLQAVPAIMGIDMKTYGPFEPEDVVSIPVENAENLIRRDIAKEVDIQK</sequence>
<dbReference type="Gene3D" id="3.40.5.50">
    <property type="match status" value="1"/>
</dbReference>
<dbReference type="CDD" id="cd21695">
    <property type="entry name" value="GINS_B_archaea_Gins51"/>
    <property type="match status" value="1"/>
</dbReference>
<dbReference type="AlphaFoldDB" id="X1Q5K4"/>
<reference evidence="2" key="1">
    <citation type="journal article" date="2014" name="Front. Microbiol.">
        <title>High frequency of phylogenetically diverse reductive dehalogenase-homologous genes in deep subseafloor sedimentary metagenomes.</title>
        <authorList>
            <person name="Kawai M."/>
            <person name="Futagami T."/>
            <person name="Toyoda A."/>
            <person name="Takaki Y."/>
            <person name="Nishi S."/>
            <person name="Hori S."/>
            <person name="Arai W."/>
            <person name="Tsubouchi T."/>
            <person name="Morono Y."/>
            <person name="Uchiyama I."/>
            <person name="Ito T."/>
            <person name="Fujiyama A."/>
            <person name="Inagaki F."/>
            <person name="Takami H."/>
        </authorList>
    </citation>
    <scope>NUCLEOTIDE SEQUENCE</scope>
    <source>
        <strain evidence="2">Expedition CK06-06</strain>
    </source>
</reference>
<organism evidence="2">
    <name type="scientific">marine sediment metagenome</name>
    <dbReference type="NCBI Taxonomy" id="412755"/>
    <lineage>
        <taxon>unclassified sequences</taxon>
        <taxon>metagenomes</taxon>
        <taxon>ecological metagenomes</taxon>
    </lineage>
</organism>
<dbReference type="CDD" id="cd11714">
    <property type="entry name" value="GINS_A_archaea"/>
    <property type="match status" value="1"/>
</dbReference>
<feature type="domain" description="Gins51 C-terminal" evidence="1">
    <location>
        <begin position="139"/>
        <end position="184"/>
    </location>
</feature>